<sequence>MRIERQQTLDVTRVYSDVTLDDVIVSDDALFASGDAAQTEIARSSHVNAVLACAELTGVGKKLLEMTLEYAAQRVQFGRPVGSYQAVKHKCADIRMWVQSATAATYYAAMAIDAQTSDHARAVSVAKVCASDAITRVAGEALQLHGGVGFTWEHDLHLNLRRARTNALLYGDATHHRELLLQFVCPQPADNDQLRQYVTSDARPSSASVRGTSERYGTVAPDKARRASSR</sequence>
<dbReference type="KEGG" id="mgau:MGALJ_42920"/>
<keyword evidence="1" id="KW-0285">Flavoprotein</keyword>
<dbReference type="EMBL" id="AP022601">
    <property type="protein sequence ID" value="BBY94623.1"/>
    <property type="molecule type" value="Genomic_DNA"/>
</dbReference>
<feature type="compositionally biased region" description="Polar residues" evidence="4">
    <location>
        <begin position="199"/>
        <end position="211"/>
    </location>
</feature>
<dbReference type="SUPFAM" id="SSF47203">
    <property type="entry name" value="Acyl-CoA dehydrogenase C-terminal domain-like"/>
    <property type="match status" value="1"/>
</dbReference>
<protein>
    <recommendedName>
        <fullName evidence="5">Acyl-CoA dehydrogenase/oxidase C-terminal domain-containing protein</fullName>
    </recommendedName>
</protein>
<proteinExistence type="predicted"/>
<dbReference type="AlphaFoldDB" id="A0A9W4BD10"/>
<name>A0A9W4BD10_9MYCO</name>
<dbReference type="PANTHER" id="PTHR43884:SF20">
    <property type="entry name" value="ACYL-COA DEHYDROGENASE FADE28"/>
    <property type="match status" value="1"/>
</dbReference>
<feature type="region of interest" description="Disordered" evidence="4">
    <location>
        <begin position="199"/>
        <end position="230"/>
    </location>
</feature>
<evidence type="ECO:0000259" key="5">
    <source>
        <dbReference type="Pfam" id="PF00441"/>
    </source>
</evidence>
<evidence type="ECO:0000256" key="3">
    <source>
        <dbReference type="ARBA" id="ARBA00023002"/>
    </source>
</evidence>
<evidence type="ECO:0000256" key="4">
    <source>
        <dbReference type="SAM" id="MobiDB-lite"/>
    </source>
</evidence>
<keyword evidence="3" id="KW-0560">Oxidoreductase</keyword>
<keyword evidence="2" id="KW-0274">FAD</keyword>
<evidence type="ECO:0000313" key="6">
    <source>
        <dbReference type="EMBL" id="BBY94623.1"/>
    </source>
</evidence>
<feature type="domain" description="Acyl-CoA dehydrogenase/oxidase C-terminal" evidence="5">
    <location>
        <begin position="49"/>
        <end position="180"/>
    </location>
</feature>
<organism evidence="6 7">
    <name type="scientific">Mycobacterium gallinarum</name>
    <dbReference type="NCBI Taxonomy" id="39689"/>
    <lineage>
        <taxon>Bacteria</taxon>
        <taxon>Bacillati</taxon>
        <taxon>Actinomycetota</taxon>
        <taxon>Actinomycetes</taxon>
        <taxon>Mycobacteriales</taxon>
        <taxon>Mycobacteriaceae</taxon>
        <taxon>Mycobacterium</taxon>
    </lineage>
</organism>
<dbReference type="InterPro" id="IPR036250">
    <property type="entry name" value="AcylCo_DH-like_C"/>
</dbReference>
<accession>A0A9W4BD10</accession>
<keyword evidence="7" id="KW-1185">Reference proteome</keyword>
<dbReference type="Gene3D" id="1.20.140.10">
    <property type="entry name" value="Butyryl-CoA Dehydrogenase, subunit A, domain 3"/>
    <property type="match status" value="1"/>
</dbReference>
<dbReference type="RefSeq" id="WP_163732499.1">
    <property type="nucleotide sequence ID" value="NZ_AP022601.1"/>
</dbReference>
<evidence type="ECO:0000256" key="2">
    <source>
        <dbReference type="ARBA" id="ARBA00022827"/>
    </source>
</evidence>
<evidence type="ECO:0000256" key="1">
    <source>
        <dbReference type="ARBA" id="ARBA00022630"/>
    </source>
</evidence>
<evidence type="ECO:0000313" key="7">
    <source>
        <dbReference type="Proteomes" id="UP000465785"/>
    </source>
</evidence>
<dbReference type="InterPro" id="IPR009075">
    <property type="entry name" value="AcylCo_DH/oxidase_C"/>
</dbReference>
<dbReference type="Proteomes" id="UP000465785">
    <property type="component" value="Chromosome"/>
</dbReference>
<dbReference type="GO" id="GO:0003995">
    <property type="term" value="F:acyl-CoA dehydrogenase activity"/>
    <property type="evidence" value="ECO:0007669"/>
    <property type="project" value="TreeGrafter"/>
</dbReference>
<dbReference type="Pfam" id="PF00441">
    <property type="entry name" value="Acyl-CoA_dh_1"/>
    <property type="match status" value="1"/>
</dbReference>
<reference evidence="6 7" key="1">
    <citation type="journal article" date="2019" name="Emerg. Microbes Infect.">
        <title>Comprehensive subspecies identification of 175 nontuberculous mycobacteria species based on 7547 genomic profiles.</title>
        <authorList>
            <person name="Matsumoto Y."/>
            <person name="Kinjo T."/>
            <person name="Motooka D."/>
            <person name="Nabeya D."/>
            <person name="Jung N."/>
            <person name="Uechi K."/>
            <person name="Horii T."/>
            <person name="Iida T."/>
            <person name="Fujita J."/>
            <person name="Nakamura S."/>
        </authorList>
    </citation>
    <scope>NUCLEOTIDE SEQUENCE [LARGE SCALE GENOMIC DNA]</scope>
    <source>
        <strain evidence="6 7">JCM 6399</strain>
    </source>
</reference>
<gene>
    <name evidence="6" type="ORF">MGALJ_42920</name>
</gene>
<dbReference type="PANTHER" id="PTHR43884">
    <property type="entry name" value="ACYL-COA DEHYDROGENASE"/>
    <property type="match status" value="1"/>
</dbReference>